<dbReference type="InterPro" id="IPR027417">
    <property type="entry name" value="P-loop_NTPase"/>
</dbReference>
<evidence type="ECO:0000256" key="3">
    <source>
        <dbReference type="PROSITE-ProRule" id="PRU01091"/>
    </source>
</evidence>
<dbReference type="Gene3D" id="1.10.10.10">
    <property type="entry name" value="Winged helix-like DNA-binding domain superfamily/Winged helix DNA-binding domain"/>
    <property type="match status" value="1"/>
</dbReference>
<keyword evidence="2 3" id="KW-0238">DNA-binding</keyword>
<dbReference type="InterPro" id="IPR005158">
    <property type="entry name" value="BTAD"/>
</dbReference>
<dbReference type="SMART" id="SM01043">
    <property type="entry name" value="BTAD"/>
    <property type="match status" value="1"/>
</dbReference>
<proteinExistence type="inferred from homology"/>
<dbReference type="EMBL" id="BAABDQ010000018">
    <property type="protein sequence ID" value="GAA3579329.1"/>
    <property type="molecule type" value="Genomic_DNA"/>
</dbReference>
<dbReference type="InterPro" id="IPR001867">
    <property type="entry name" value="OmpR/PhoB-type_DNA-bd"/>
</dbReference>
<evidence type="ECO:0000313" key="6">
    <source>
        <dbReference type="Proteomes" id="UP001500630"/>
    </source>
</evidence>
<dbReference type="CDD" id="cd15831">
    <property type="entry name" value="BTAD"/>
    <property type="match status" value="1"/>
</dbReference>
<dbReference type="PANTHER" id="PTHR47691:SF3">
    <property type="entry name" value="HTH-TYPE TRANSCRIPTIONAL REGULATOR RV0890C-RELATED"/>
    <property type="match status" value="1"/>
</dbReference>
<protein>
    <submittedName>
        <fullName evidence="5">BTAD domain-containing putative transcriptional regulator</fullName>
    </submittedName>
</protein>
<dbReference type="Pfam" id="PF03704">
    <property type="entry name" value="BTAD"/>
    <property type="match status" value="1"/>
</dbReference>
<sequence length="1047" mass="111759">MRIVLLGPVQVYGDDARPVGIAGARLRMLLARLALEAGRPVSADALFDDLWGAEAPSGAAAALQGLVSRLRKSLAGAGTVELVAGGYRVPVGPGDVDVHRFEELAGRGRRELAAGRFQEAAALSAAALDLWQGSALADVLEAPFARNAATRLDELRVAATEDRFDAELRLGRHAEALADLGQAAAAHPLRERLAELRMRALSAAGRQSEALAAYEEIRGRLSEELGVDPSPELREVHLALLRGELDRPVAQPEAAASRLPARLTSFIGRENELDQLAGLLAAARLVTIVGPGGAGKTRLSLEAATRDRAYQRGRVWFVPLAGAGAPDQLADAVLGALGGRFGGQPQADPVELMAERLDVGDAVLVLDNCEHLVEAAAELAGRLLERLPQLRILATSREPLAITGESLCHLGPLEVPAGEPELAEAAAAGAVRLFADRAASVRPGFTLDDSTVEAVVEICRGLDGMPLALELAAAKLRSMSVAQIARRLDDRFRLLTSGSRNALPRQRTLLAMVEWSWDLLDEPERVLARRLSAFPGGASLAALEAVCADESLPADDVLYVAGALVEKSIVQQAGDRYRMLETIRAYAAARLTASGDDVSARFTGYFLALAEEHEPLLRTRDQLRALDVFDAEYDNLALGLRTAMDAGDAPTAARFVRSLLWHWGLRGMTTQYASAVAEVLAFGDALPRHVRAAFGVVQGAAGPLLAGDRSMEESSAATLAYHPSVPMLRMVQLASEAADSDLVQAEVRQALSSPDPWVRASVLWTRDHVRVEQGDLLTGTEARQEALRGFETVGDRWGLVMSLLRISRDHSLRAEHDQAVAVAERAVAVGSELGTEMHLYWTKTRLARERMNAGDLEGALRDIHAALHLAKQRGHRRIETNMRASLSVAHRLAKDLERADEELDRMEALARRLPSAEGLPSDAIAGFRMANRLAAGAAGAARALLPHVVRVTFAQGDADGLAWTAELLAGLLALEDDPAGAAAALGMSAVVRGLLDEGDPELRTLIAVLTERLGEDGYRAAYRAGAELPRQDALDRLAALGDPPATP</sequence>
<reference evidence="6" key="1">
    <citation type="journal article" date="2019" name="Int. J. Syst. Evol. Microbiol.">
        <title>The Global Catalogue of Microorganisms (GCM) 10K type strain sequencing project: providing services to taxonomists for standard genome sequencing and annotation.</title>
        <authorList>
            <consortium name="The Broad Institute Genomics Platform"/>
            <consortium name="The Broad Institute Genome Sequencing Center for Infectious Disease"/>
            <person name="Wu L."/>
            <person name="Ma J."/>
        </authorList>
    </citation>
    <scope>NUCLEOTIDE SEQUENCE [LARGE SCALE GENOMIC DNA]</scope>
    <source>
        <strain evidence="6">JCM 17326</strain>
    </source>
</reference>
<dbReference type="SUPFAM" id="SSF48452">
    <property type="entry name" value="TPR-like"/>
    <property type="match status" value="2"/>
</dbReference>
<evidence type="ECO:0000256" key="1">
    <source>
        <dbReference type="ARBA" id="ARBA00005820"/>
    </source>
</evidence>
<evidence type="ECO:0000259" key="4">
    <source>
        <dbReference type="PROSITE" id="PS51755"/>
    </source>
</evidence>
<dbReference type="InterPro" id="IPR049945">
    <property type="entry name" value="AAA_22"/>
</dbReference>
<name>A0ABP6YAA2_9ACTN</name>
<feature type="domain" description="OmpR/PhoB-type" evidence="4">
    <location>
        <begin position="1"/>
        <end position="91"/>
    </location>
</feature>
<evidence type="ECO:0000313" key="5">
    <source>
        <dbReference type="EMBL" id="GAA3579329.1"/>
    </source>
</evidence>
<comment type="caution">
    <text evidence="5">The sequence shown here is derived from an EMBL/GenBank/DDBJ whole genome shotgun (WGS) entry which is preliminary data.</text>
</comment>
<organism evidence="5 6">
    <name type="scientific">Nonomuraea rosea</name>
    <dbReference type="NCBI Taxonomy" id="638574"/>
    <lineage>
        <taxon>Bacteria</taxon>
        <taxon>Bacillati</taxon>
        <taxon>Actinomycetota</taxon>
        <taxon>Actinomycetes</taxon>
        <taxon>Streptosporangiales</taxon>
        <taxon>Streptosporangiaceae</taxon>
        <taxon>Nonomuraea</taxon>
    </lineage>
</organism>
<dbReference type="PANTHER" id="PTHR47691">
    <property type="entry name" value="REGULATOR-RELATED"/>
    <property type="match status" value="1"/>
</dbReference>
<dbReference type="Gene3D" id="1.25.40.10">
    <property type="entry name" value="Tetratricopeptide repeat domain"/>
    <property type="match status" value="2"/>
</dbReference>
<accession>A0ABP6YAA2</accession>
<dbReference type="PROSITE" id="PS51755">
    <property type="entry name" value="OMPR_PHOB"/>
    <property type="match status" value="1"/>
</dbReference>
<gene>
    <name evidence="5" type="ORF">GCM10022419_071010</name>
</gene>
<dbReference type="SMART" id="SM00862">
    <property type="entry name" value="Trans_reg_C"/>
    <property type="match status" value="1"/>
</dbReference>
<dbReference type="SUPFAM" id="SSF46894">
    <property type="entry name" value="C-terminal effector domain of the bipartite response regulators"/>
    <property type="match status" value="1"/>
</dbReference>
<comment type="similarity">
    <text evidence="1">Belongs to the AfsR/DnrI/RedD regulatory family.</text>
</comment>
<dbReference type="RefSeq" id="WP_345568699.1">
    <property type="nucleotide sequence ID" value="NZ_BAABDQ010000018.1"/>
</dbReference>
<dbReference type="InterPro" id="IPR036388">
    <property type="entry name" value="WH-like_DNA-bd_sf"/>
</dbReference>
<dbReference type="InterPro" id="IPR016032">
    <property type="entry name" value="Sig_transdc_resp-reg_C-effctor"/>
</dbReference>
<feature type="DNA-binding region" description="OmpR/PhoB-type" evidence="3">
    <location>
        <begin position="1"/>
        <end position="91"/>
    </location>
</feature>
<evidence type="ECO:0000256" key="2">
    <source>
        <dbReference type="ARBA" id="ARBA00023125"/>
    </source>
</evidence>
<keyword evidence="6" id="KW-1185">Reference proteome</keyword>
<dbReference type="Proteomes" id="UP001500630">
    <property type="component" value="Unassembled WGS sequence"/>
</dbReference>
<dbReference type="SUPFAM" id="SSF52540">
    <property type="entry name" value="P-loop containing nucleoside triphosphate hydrolases"/>
    <property type="match status" value="1"/>
</dbReference>
<dbReference type="InterPro" id="IPR011990">
    <property type="entry name" value="TPR-like_helical_dom_sf"/>
</dbReference>
<dbReference type="Pfam" id="PF13401">
    <property type="entry name" value="AAA_22"/>
    <property type="match status" value="1"/>
</dbReference>